<protein>
    <submittedName>
        <fullName evidence="2">Uncharacterized protein</fullName>
    </submittedName>
</protein>
<feature type="compositionally biased region" description="Polar residues" evidence="1">
    <location>
        <begin position="104"/>
        <end position="113"/>
    </location>
</feature>
<proteinExistence type="predicted"/>
<organism evidence="2 3">
    <name type="scientific">Pleurodeles waltl</name>
    <name type="common">Iberian ribbed newt</name>
    <dbReference type="NCBI Taxonomy" id="8319"/>
    <lineage>
        <taxon>Eukaryota</taxon>
        <taxon>Metazoa</taxon>
        <taxon>Chordata</taxon>
        <taxon>Craniata</taxon>
        <taxon>Vertebrata</taxon>
        <taxon>Euteleostomi</taxon>
        <taxon>Amphibia</taxon>
        <taxon>Batrachia</taxon>
        <taxon>Caudata</taxon>
        <taxon>Salamandroidea</taxon>
        <taxon>Salamandridae</taxon>
        <taxon>Pleurodelinae</taxon>
        <taxon>Pleurodeles</taxon>
    </lineage>
</organism>
<name>A0AAV7RPL0_PLEWA</name>
<evidence type="ECO:0000313" key="3">
    <source>
        <dbReference type="Proteomes" id="UP001066276"/>
    </source>
</evidence>
<feature type="compositionally biased region" description="Basic and acidic residues" evidence="1">
    <location>
        <begin position="125"/>
        <end position="134"/>
    </location>
</feature>
<feature type="region of interest" description="Disordered" evidence="1">
    <location>
        <begin position="103"/>
        <end position="149"/>
    </location>
</feature>
<sequence>MAASQEGVRLCMMSTEEQAAAMQGRTTILQKLEKRLKEISTAVIQLTQHLQQQSCQRVHECNIEPLRADLAAYHRDVAAILKNQQILLAAVLPLRHSQVAATEMSDSTSSNTEVCVAPSQPPPPRTEEATHTSEDMEQITFTRKSTRKH</sequence>
<dbReference type="AlphaFoldDB" id="A0AAV7RPL0"/>
<accession>A0AAV7RPL0</accession>
<evidence type="ECO:0000313" key="2">
    <source>
        <dbReference type="EMBL" id="KAJ1152853.1"/>
    </source>
</evidence>
<reference evidence="2" key="1">
    <citation type="journal article" date="2022" name="bioRxiv">
        <title>Sequencing and chromosome-scale assembly of the giantPleurodeles waltlgenome.</title>
        <authorList>
            <person name="Brown T."/>
            <person name="Elewa A."/>
            <person name="Iarovenko S."/>
            <person name="Subramanian E."/>
            <person name="Araus A.J."/>
            <person name="Petzold A."/>
            <person name="Susuki M."/>
            <person name="Suzuki K.-i.T."/>
            <person name="Hayashi T."/>
            <person name="Toyoda A."/>
            <person name="Oliveira C."/>
            <person name="Osipova E."/>
            <person name="Leigh N.D."/>
            <person name="Simon A."/>
            <person name="Yun M.H."/>
        </authorList>
    </citation>
    <scope>NUCLEOTIDE SEQUENCE</scope>
    <source>
        <strain evidence="2">20211129_DDA</strain>
        <tissue evidence="2">Liver</tissue>
    </source>
</reference>
<evidence type="ECO:0000256" key="1">
    <source>
        <dbReference type="SAM" id="MobiDB-lite"/>
    </source>
</evidence>
<keyword evidence="3" id="KW-1185">Reference proteome</keyword>
<dbReference type="EMBL" id="JANPWB010000009">
    <property type="protein sequence ID" value="KAJ1152853.1"/>
    <property type="molecule type" value="Genomic_DNA"/>
</dbReference>
<gene>
    <name evidence="2" type="ORF">NDU88_005627</name>
</gene>
<dbReference type="Proteomes" id="UP001066276">
    <property type="component" value="Chromosome 5"/>
</dbReference>
<comment type="caution">
    <text evidence="2">The sequence shown here is derived from an EMBL/GenBank/DDBJ whole genome shotgun (WGS) entry which is preliminary data.</text>
</comment>